<evidence type="ECO:0000313" key="2">
    <source>
        <dbReference type="Proteomes" id="UP000037136"/>
    </source>
</evidence>
<protein>
    <submittedName>
        <fullName evidence="1">Uncharacterized protein</fullName>
    </submittedName>
</protein>
<organism evidence="1 2">
    <name type="scientific">Ophiocordyceps unilateralis</name>
    <name type="common">Zombie-ant fungus</name>
    <name type="synonym">Torrubia unilateralis</name>
    <dbReference type="NCBI Taxonomy" id="268505"/>
    <lineage>
        <taxon>Eukaryota</taxon>
        <taxon>Fungi</taxon>
        <taxon>Dikarya</taxon>
        <taxon>Ascomycota</taxon>
        <taxon>Pezizomycotina</taxon>
        <taxon>Sordariomycetes</taxon>
        <taxon>Hypocreomycetidae</taxon>
        <taxon>Hypocreales</taxon>
        <taxon>Ophiocordycipitaceae</taxon>
        <taxon>Ophiocordyceps</taxon>
    </lineage>
</organism>
<dbReference type="AlphaFoldDB" id="A0A2A9PGD8"/>
<dbReference type="Proteomes" id="UP000037136">
    <property type="component" value="Unassembled WGS sequence"/>
</dbReference>
<evidence type="ECO:0000313" key="1">
    <source>
        <dbReference type="EMBL" id="PFH59940.1"/>
    </source>
</evidence>
<gene>
    <name evidence="1" type="ORF">XA68_11679</name>
</gene>
<keyword evidence="2" id="KW-1185">Reference proteome</keyword>
<accession>A0A2A9PGD8</accession>
<reference evidence="1 2" key="1">
    <citation type="journal article" date="2015" name="BMC Genomics">
        <title>Gene expression during zombie ant biting behavior reflects the complexity underlying fungal parasitic behavioral manipulation.</title>
        <authorList>
            <person name="de Bekker C."/>
            <person name="Ohm R.A."/>
            <person name="Loreto R.G."/>
            <person name="Sebastian A."/>
            <person name="Albert I."/>
            <person name="Merrow M."/>
            <person name="Brachmann A."/>
            <person name="Hughes D.P."/>
        </authorList>
    </citation>
    <scope>NUCLEOTIDE SEQUENCE [LARGE SCALE GENOMIC DNA]</scope>
    <source>
        <strain evidence="1 2">SC16a</strain>
    </source>
</reference>
<dbReference type="OrthoDB" id="4924935at2759"/>
<dbReference type="EMBL" id="LAZP02000162">
    <property type="protein sequence ID" value="PFH59940.1"/>
    <property type="molecule type" value="Genomic_DNA"/>
</dbReference>
<comment type="caution">
    <text evidence="1">The sequence shown here is derived from an EMBL/GenBank/DDBJ whole genome shotgun (WGS) entry which is preliminary data.</text>
</comment>
<sequence>MGTRLVVKCYSQAIPGDAIKRQDEMICRYEWGRVFDGSQDRPTMATAASSCWTMGLPESQDVSVIMNKVGHRYTCMELEEIPSAEIFVYGSGEGIGDDEVQSVMYKIHDRVQEAKE</sequence>
<proteinExistence type="predicted"/>
<reference evidence="1 2" key="2">
    <citation type="journal article" date="2017" name="Sci. Rep.">
        <title>Ant-infecting Ophiocordyceps genomes reveal a high diversity of potential behavioral manipulation genes and a possible major role for enterotoxins.</title>
        <authorList>
            <person name="de Bekker C."/>
            <person name="Ohm R.A."/>
            <person name="Evans H.C."/>
            <person name="Brachmann A."/>
            <person name="Hughes D.P."/>
        </authorList>
    </citation>
    <scope>NUCLEOTIDE SEQUENCE [LARGE SCALE GENOMIC DNA]</scope>
    <source>
        <strain evidence="1 2">SC16a</strain>
    </source>
</reference>
<name>A0A2A9PGD8_OPHUN</name>